<dbReference type="InterPro" id="IPR016197">
    <property type="entry name" value="Chromo-like_dom_sf"/>
</dbReference>
<organism evidence="9 10">
    <name type="scientific">Elaeophora elaphi</name>
    <dbReference type="NCBI Taxonomy" id="1147741"/>
    <lineage>
        <taxon>Eukaryota</taxon>
        <taxon>Metazoa</taxon>
        <taxon>Ecdysozoa</taxon>
        <taxon>Nematoda</taxon>
        <taxon>Chromadorea</taxon>
        <taxon>Rhabditida</taxon>
        <taxon>Spirurina</taxon>
        <taxon>Spiruromorpha</taxon>
        <taxon>Filarioidea</taxon>
        <taxon>Onchocercidae</taxon>
        <taxon>Elaeophora</taxon>
    </lineage>
</organism>
<evidence type="ECO:0000313" key="9">
    <source>
        <dbReference type="Proteomes" id="UP000050640"/>
    </source>
</evidence>
<dbReference type="GO" id="GO:0000785">
    <property type="term" value="C:chromatin"/>
    <property type="evidence" value="ECO:0007669"/>
    <property type="project" value="TreeGrafter"/>
</dbReference>
<evidence type="ECO:0000256" key="4">
    <source>
        <dbReference type="ARBA" id="ARBA00023015"/>
    </source>
</evidence>
<dbReference type="InterPro" id="IPR000953">
    <property type="entry name" value="Chromo/chromo_shadow_dom"/>
</dbReference>
<dbReference type="PROSITE" id="PS50013">
    <property type="entry name" value="CHROMO_2"/>
    <property type="match status" value="1"/>
</dbReference>
<feature type="region of interest" description="Disordered" evidence="7">
    <location>
        <begin position="1"/>
        <end position="143"/>
    </location>
</feature>
<evidence type="ECO:0000256" key="5">
    <source>
        <dbReference type="ARBA" id="ARBA00023163"/>
    </source>
</evidence>
<dbReference type="InterPro" id="IPR023779">
    <property type="entry name" value="Chromodomain_CS"/>
</dbReference>
<dbReference type="PANTHER" id="PTHR45623">
    <property type="entry name" value="CHROMODOMAIN-HELICASE-DNA-BINDING PROTEIN 3-RELATED-RELATED"/>
    <property type="match status" value="1"/>
</dbReference>
<keyword evidence="6" id="KW-0539">Nucleus</keyword>
<comment type="subcellular location">
    <subcellularLocation>
        <location evidence="1">Nucleus</location>
    </subcellularLocation>
</comment>
<feature type="compositionally biased region" description="Polar residues" evidence="7">
    <location>
        <begin position="82"/>
        <end position="92"/>
    </location>
</feature>
<evidence type="ECO:0000256" key="2">
    <source>
        <dbReference type="ARBA" id="ARBA00022741"/>
    </source>
</evidence>
<dbReference type="GO" id="GO:0003682">
    <property type="term" value="F:chromatin binding"/>
    <property type="evidence" value="ECO:0007669"/>
    <property type="project" value="TreeGrafter"/>
</dbReference>
<keyword evidence="4" id="KW-0805">Transcription regulation</keyword>
<protein>
    <submittedName>
        <fullName evidence="10">Chromo domain-containing protein</fullName>
    </submittedName>
</protein>
<dbReference type="Pfam" id="PF00385">
    <property type="entry name" value="Chromo"/>
    <property type="match status" value="1"/>
</dbReference>
<keyword evidence="9" id="KW-1185">Reference proteome</keyword>
<dbReference type="PANTHER" id="PTHR45623:SF14">
    <property type="entry name" value="CHROMODOMAIN-HELICASE-DNA-BINDING PROTEIN 1"/>
    <property type="match status" value="1"/>
</dbReference>
<dbReference type="GO" id="GO:0005634">
    <property type="term" value="C:nucleus"/>
    <property type="evidence" value="ECO:0007669"/>
    <property type="project" value="UniProtKB-SubCell"/>
</dbReference>
<dbReference type="SMART" id="SM00298">
    <property type="entry name" value="CHROMO"/>
    <property type="match status" value="1"/>
</dbReference>
<dbReference type="STRING" id="1147741.A0A158Q7Z1"/>
<dbReference type="CDD" id="cd18666">
    <property type="entry name" value="CD1_tandem_CHD1-2_like"/>
    <property type="match status" value="1"/>
</dbReference>
<evidence type="ECO:0000256" key="3">
    <source>
        <dbReference type="ARBA" id="ARBA00022840"/>
    </source>
</evidence>
<accession>A0A158Q7Z1</accession>
<evidence type="ECO:0000256" key="1">
    <source>
        <dbReference type="ARBA" id="ARBA00004123"/>
    </source>
</evidence>
<keyword evidence="3" id="KW-0067">ATP-binding</keyword>
<dbReference type="Gene3D" id="2.40.50.40">
    <property type="match status" value="1"/>
</dbReference>
<dbReference type="GO" id="GO:0016887">
    <property type="term" value="F:ATP hydrolysis activity"/>
    <property type="evidence" value="ECO:0007669"/>
    <property type="project" value="TreeGrafter"/>
</dbReference>
<proteinExistence type="predicted"/>
<dbReference type="InterPro" id="IPR023780">
    <property type="entry name" value="Chromo_domain"/>
</dbReference>
<reference evidence="10" key="1">
    <citation type="submission" date="2016-04" db="UniProtKB">
        <authorList>
            <consortium name="WormBaseParasite"/>
        </authorList>
    </citation>
    <scope>IDENTIFICATION</scope>
</reference>
<evidence type="ECO:0000256" key="6">
    <source>
        <dbReference type="ARBA" id="ARBA00023242"/>
    </source>
</evidence>
<dbReference type="PROSITE" id="PS00598">
    <property type="entry name" value="CHROMO_1"/>
    <property type="match status" value="1"/>
</dbReference>
<dbReference type="GO" id="GO:0034728">
    <property type="term" value="P:nucleosome organization"/>
    <property type="evidence" value="ECO:0007669"/>
    <property type="project" value="TreeGrafter"/>
</dbReference>
<dbReference type="GO" id="GO:0005524">
    <property type="term" value="F:ATP binding"/>
    <property type="evidence" value="ECO:0007669"/>
    <property type="project" value="UniProtKB-KW"/>
</dbReference>
<feature type="domain" description="Chromo" evidence="8">
    <location>
        <begin position="176"/>
        <end position="261"/>
    </location>
</feature>
<evidence type="ECO:0000313" key="10">
    <source>
        <dbReference type="WBParaSite" id="EEL_0000593901-mRNA-1"/>
    </source>
</evidence>
<dbReference type="GO" id="GO:0042393">
    <property type="term" value="F:histone binding"/>
    <property type="evidence" value="ECO:0007669"/>
    <property type="project" value="TreeGrafter"/>
</dbReference>
<dbReference type="AlphaFoldDB" id="A0A158Q7Z1"/>
<dbReference type="WBParaSite" id="EEL_0000593901-mRNA-1">
    <property type="protein sequence ID" value="EEL_0000593901-mRNA-1"/>
    <property type="gene ID" value="EEL_0000593901"/>
</dbReference>
<dbReference type="GO" id="GO:0003677">
    <property type="term" value="F:DNA binding"/>
    <property type="evidence" value="ECO:0007669"/>
    <property type="project" value="TreeGrafter"/>
</dbReference>
<dbReference type="SUPFAM" id="SSF54160">
    <property type="entry name" value="Chromo domain-like"/>
    <property type="match status" value="1"/>
</dbReference>
<name>A0A158Q7Z1_9BILA</name>
<feature type="compositionally biased region" description="Basic and acidic residues" evidence="7">
    <location>
        <begin position="130"/>
        <end position="143"/>
    </location>
</feature>
<evidence type="ECO:0000256" key="7">
    <source>
        <dbReference type="SAM" id="MobiDB-lite"/>
    </source>
</evidence>
<evidence type="ECO:0000259" key="8">
    <source>
        <dbReference type="PROSITE" id="PS50013"/>
    </source>
</evidence>
<keyword evidence="5" id="KW-0804">Transcription</keyword>
<dbReference type="Proteomes" id="UP000050640">
    <property type="component" value="Unplaced"/>
</dbReference>
<sequence>MSSIGSSKSDSDAKDVDSDASYASKNSESGECNVNELKSDSVFSADSGDGEVSTVKKRRGVKITDETRKVKLPQSEEDETSDGQSSSEITPSQKVRQKPKKSQRKKQCRKRGISSDDDSGGIRPARRSKVGGEKNRINYRDISSDEEINSDDVLEWDEGDKVEGDGSTDHNTSGNETIEKVLRHRAGYPGATGASTTCYNVEDKGDPNVKLAESGCEMELERQYLIKWLGWSHLHNTWESESSLKLCNAKGLKKIDNYMKRLRDIEEWLVSTIEVLWNLTWKREGWIED</sequence>
<dbReference type="GO" id="GO:0140658">
    <property type="term" value="F:ATP-dependent chromatin remodeler activity"/>
    <property type="evidence" value="ECO:0007669"/>
    <property type="project" value="TreeGrafter"/>
</dbReference>
<keyword evidence="2" id="KW-0547">Nucleotide-binding</keyword>
<feature type="compositionally biased region" description="Basic residues" evidence="7">
    <location>
        <begin position="95"/>
        <end position="112"/>
    </location>
</feature>